<dbReference type="GO" id="GO:0009432">
    <property type="term" value="P:SOS response"/>
    <property type="evidence" value="ECO:0007669"/>
    <property type="project" value="TreeGrafter"/>
</dbReference>
<dbReference type="SMART" id="SM00487">
    <property type="entry name" value="DEXDc"/>
    <property type="match status" value="1"/>
</dbReference>
<evidence type="ECO:0000256" key="3">
    <source>
        <dbReference type="ARBA" id="ARBA00022741"/>
    </source>
</evidence>
<comment type="function">
    <text evidence="11">DNA-dependent ATPase and 5'-3' DNA helicase. Unwinds D-loops, R-loops, forked DNA and G-quadruplex DNA.</text>
</comment>
<dbReference type="InterPro" id="IPR039000">
    <property type="entry name" value="DinG_proteobact"/>
</dbReference>
<keyword evidence="8 11" id="KW-0411">Iron-sulfur</keyword>
<dbReference type="HAMAP" id="MF_02205">
    <property type="entry name" value="DinG_proteobact"/>
    <property type="match status" value="1"/>
</dbReference>
<dbReference type="STRING" id="355243.SAMN03080615_01285"/>
<reference evidence="14" key="1">
    <citation type="submission" date="2016-10" db="EMBL/GenBank/DDBJ databases">
        <authorList>
            <person name="Varghese N."/>
            <person name="Submissions S."/>
        </authorList>
    </citation>
    <scope>NUCLEOTIDE SEQUENCE [LARGE SCALE GENOMIC DNA]</scope>
    <source>
        <strain evidence="14">DSM 18887</strain>
    </source>
</reference>
<protein>
    <recommendedName>
        <fullName evidence="11">ATP-dependent DNA helicase DinG</fullName>
        <ecNumber evidence="11">5.6.2.3</ecNumber>
    </recommendedName>
    <alternativeName>
        <fullName evidence="11">DNA 5'-3' helicase DinG</fullName>
    </alternativeName>
</protein>
<evidence type="ECO:0000313" key="13">
    <source>
        <dbReference type="EMBL" id="SEQ37842.1"/>
    </source>
</evidence>
<dbReference type="GO" id="GO:0016887">
    <property type="term" value="F:ATP hydrolysis activity"/>
    <property type="evidence" value="ECO:0007669"/>
    <property type="project" value="RHEA"/>
</dbReference>
<dbReference type="EMBL" id="FOGB01000003">
    <property type="protein sequence ID" value="SEQ37842.1"/>
    <property type="molecule type" value="Genomic_DNA"/>
</dbReference>
<keyword evidence="14" id="KW-1185">Reference proteome</keyword>
<dbReference type="GO" id="GO:0006281">
    <property type="term" value="P:DNA repair"/>
    <property type="evidence" value="ECO:0007669"/>
    <property type="project" value="TreeGrafter"/>
</dbReference>
<dbReference type="InterPro" id="IPR006555">
    <property type="entry name" value="ATP-dep_Helicase_C"/>
</dbReference>
<evidence type="ECO:0000256" key="8">
    <source>
        <dbReference type="ARBA" id="ARBA00023014"/>
    </source>
</evidence>
<keyword evidence="5 11" id="KW-0347">Helicase</keyword>
<keyword evidence="3 11" id="KW-0547">Nucleotide-binding</keyword>
<dbReference type="InterPro" id="IPR014013">
    <property type="entry name" value="Helic_SF1/SF2_ATP-bd_DinG/Rad3"/>
</dbReference>
<name>A0A1H9FIV8_9GAMM</name>
<dbReference type="GO" id="GO:0046872">
    <property type="term" value="F:metal ion binding"/>
    <property type="evidence" value="ECO:0007669"/>
    <property type="project" value="UniProtKB-KW"/>
</dbReference>
<accession>A0A1H9FIV8</accession>
<dbReference type="NCBIfam" id="NF008729">
    <property type="entry name" value="PRK11747.1"/>
    <property type="match status" value="1"/>
</dbReference>
<dbReference type="GO" id="GO:0005524">
    <property type="term" value="F:ATP binding"/>
    <property type="evidence" value="ECO:0007669"/>
    <property type="project" value="UniProtKB-UniRule"/>
</dbReference>
<dbReference type="AlphaFoldDB" id="A0A1H9FIV8"/>
<dbReference type="Pfam" id="PF13307">
    <property type="entry name" value="Helicase_C_2"/>
    <property type="match status" value="1"/>
</dbReference>
<comment type="catalytic activity">
    <reaction evidence="11">
        <text>ATP + H2O = ADP + phosphate + H(+)</text>
        <dbReference type="Rhea" id="RHEA:13065"/>
        <dbReference type="ChEBI" id="CHEBI:15377"/>
        <dbReference type="ChEBI" id="CHEBI:15378"/>
        <dbReference type="ChEBI" id="CHEBI:30616"/>
        <dbReference type="ChEBI" id="CHEBI:43474"/>
        <dbReference type="ChEBI" id="CHEBI:456216"/>
        <dbReference type="EC" id="5.6.2.3"/>
    </reaction>
</comment>
<evidence type="ECO:0000256" key="9">
    <source>
        <dbReference type="ARBA" id="ARBA00023125"/>
    </source>
</evidence>
<evidence type="ECO:0000259" key="12">
    <source>
        <dbReference type="PROSITE" id="PS51193"/>
    </source>
</evidence>
<dbReference type="PROSITE" id="PS51193">
    <property type="entry name" value="HELICASE_ATP_BIND_2"/>
    <property type="match status" value="1"/>
</dbReference>
<evidence type="ECO:0000256" key="6">
    <source>
        <dbReference type="ARBA" id="ARBA00022840"/>
    </source>
</evidence>
<feature type="binding site" evidence="11">
    <location>
        <position position="203"/>
    </location>
    <ligand>
        <name>[4Fe-4S] cluster</name>
        <dbReference type="ChEBI" id="CHEBI:49883"/>
    </ligand>
</feature>
<dbReference type="Proteomes" id="UP000198749">
    <property type="component" value="Unassembled WGS sequence"/>
</dbReference>
<evidence type="ECO:0000256" key="7">
    <source>
        <dbReference type="ARBA" id="ARBA00023004"/>
    </source>
</evidence>
<dbReference type="GO" id="GO:0003677">
    <property type="term" value="F:DNA binding"/>
    <property type="evidence" value="ECO:0007669"/>
    <property type="project" value="UniProtKB-UniRule"/>
</dbReference>
<gene>
    <name evidence="11" type="primary">dinG</name>
    <name evidence="13" type="ORF">SAMN03080615_01285</name>
</gene>
<evidence type="ECO:0000256" key="2">
    <source>
        <dbReference type="ARBA" id="ARBA00022723"/>
    </source>
</evidence>
<keyword evidence="2 11" id="KW-0479">Metal-binding</keyword>
<dbReference type="PANTHER" id="PTHR11472">
    <property type="entry name" value="DNA REPAIR DEAD HELICASE RAD3/XP-D SUBFAMILY MEMBER"/>
    <property type="match status" value="1"/>
</dbReference>
<dbReference type="SUPFAM" id="SSF52540">
    <property type="entry name" value="P-loop containing nucleoside triphosphate hydrolases"/>
    <property type="match status" value="1"/>
</dbReference>
<dbReference type="GO" id="GO:0033677">
    <property type="term" value="F:DNA/RNA helicase activity"/>
    <property type="evidence" value="ECO:0007669"/>
    <property type="project" value="TreeGrafter"/>
</dbReference>
<dbReference type="InterPro" id="IPR045028">
    <property type="entry name" value="DinG/Rad3-like"/>
</dbReference>
<evidence type="ECO:0000256" key="4">
    <source>
        <dbReference type="ARBA" id="ARBA00022801"/>
    </source>
</evidence>
<evidence type="ECO:0000256" key="11">
    <source>
        <dbReference type="HAMAP-Rule" id="MF_02205"/>
    </source>
</evidence>
<feature type="binding site" evidence="11">
    <location>
        <position position="129"/>
    </location>
    <ligand>
        <name>[4Fe-4S] cluster</name>
        <dbReference type="ChEBI" id="CHEBI:49883"/>
    </ligand>
</feature>
<evidence type="ECO:0000256" key="10">
    <source>
        <dbReference type="ARBA" id="ARBA00023235"/>
    </source>
</evidence>
<dbReference type="GO" id="GO:0051539">
    <property type="term" value="F:4 iron, 4 sulfur cluster binding"/>
    <property type="evidence" value="ECO:0007669"/>
    <property type="project" value="UniProtKB-UniRule"/>
</dbReference>
<comment type="cofactor">
    <cofactor evidence="11">
        <name>[4Fe-4S] cluster</name>
        <dbReference type="ChEBI" id="CHEBI:49883"/>
    </cofactor>
    <text evidence="11">Binds 1 [4Fe-4S] cluster.</text>
</comment>
<feature type="binding site" evidence="11">
    <location>
        <position position="214"/>
    </location>
    <ligand>
        <name>[4Fe-4S] cluster</name>
        <dbReference type="ChEBI" id="CHEBI:49883"/>
    </ligand>
</feature>
<dbReference type="InterPro" id="IPR027417">
    <property type="entry name" value="P-loop_NTPase"/>
</dbReference>
<proteinExistence type="inferred from homology"/>
<keyword evidence="7 11" id="KW-0408">Iron</keyword>
<dbReference type="FunFam" id="3.40.50.300:FF:000437">
    <property type="entry name" value="ATP-dependent DNA helicase DinG"/>
    <property type="match status" value="1"/>
</dbReference>
<feature type="domain" description="Helicase ATP-binding" evidence="12">
    <location>
        <begin position="15"/>
        <end position="308"/>
    </location>
</feature>
<dbReference type="SMART" id="SM00491">
    <property type="entry name" value="HELICc2"/>
    <property type="match status" value="1"/>
</dbReference>
<feature type="binding site" evidence="11">
    <location>
        <position position="208"/>
    </location>
    <ligand>
        <name>[4Fe-4S] cluster</name>
        <dbReference type="ChEBI" id="CHEBI:49883"/>
    </ligand>
</feature>
<keyword evidence="9 11" id="KW-0238">DNA-binding</keyword>
<dbReference type="PANTHER" id="PTHR11472:SF59">
    <property type="entry name" value="ATP-DEPENDENT DNA HELICASE DING"/>
    <property type="match status" value="1"/>
</dbReference>
<keyword evidence="10 11" id="KW-0413">Isomerase</keyword>
<evidence type="ECO:0000256" key="1">
    <source>
        <dbReference type="ARBA" id="ARBA00022485"/>
    </source>
</evidence>
<dbReference type="Pfam" id="PF06733">
    <property type="entry name" value="DEAD_2"/>
    <property type="match status" value="1"/>
</dbReference>
<evidence type="ECO:0000313" key="14">
    <source>
        <dbReference type="Proteomes" id="UP000198749"/>
    </source>
</evidence>
<keyword evidence="4 11" id="KW-0378">Hydrolase</keyword>
<organism evidence="13 14">
    <name type="scientific">Amphritea atlantica</name>
    <dbReference type="NCBI Taxonomy" id="355243"/>
    <lineage>
        <taxon>Bacteria</taxon>
        <taxon>Pseudomonadati</taxon>
        <taxon>Pseudomonadota</taxon>
        <taxon>Gammaproteobacteria</taxon>
        <taxon>Oceanospirillales</taxon>
        <taxon>Oceanospirillaceae</taxon>
        <taxon>Amphritea</taxon>
    </lineage>
</organism>
<sequence length="706" mass="78904">MLSEEIKKEIQGAYRRFLESRQLKPRMGQKQMIAEVAKVLGAILQDEKSHRLGEQHVSVIEAGTGTGKTIGYLLAVLPIAKARGKKVVLSTATVALQEQLLNKDLPEVAEHAGLSFSFGLAKGRGRYFCISKAEQHLDAHGATGQQALYEDELSLRLDTDTVEFYKSLLNEFAAGRWDGDRDNLTQDISDQDWSPLTSDHLQCTNRRCSNFSACSFFKARKDLDQAECVIANHDIVLADLALGGGAILPDPAETIYIFDEGHHLSDKASGHFSFNLRLKSTERWLASTIKQLDKMLEQTGTPQLLSDYVQQQRRPAEDLQVVLNNWAELIRPVLLDDSFKRPKERFRYTGGVVPDEVRQFGLQVEHLAARMTTKMEMILDLLKESLDGEGGIDRQPAEIWYPRVGMMVARLQTITGLGRSMGHPDAGDSSPTARWLSLVETAQGYDFECSTAPVSAAEMLRMNLWQHCYAAVVTSATLTALGRFDRLLADLGLPAETACFTLPSPFDHYHAAELYVPPMKVEANDVELHTQAVTDYLNAELKTDSGTLVLFSSWRQMRSVLASLDEKLNNRVLSQGDFSKNEILKRHKAEIDEGRGSIIFGLASFTEGVDLPGDYLTEVIITKIPFSVPDDPVDATMAEWIEQHGGNPFMEWSVPMASVRLTQAAGRLLRTEQDRGRIVLLDRRVVTRRYGRQLLDSLPPFRRNIS</sequence>
<dbReference type="RefSeq" id="WP_091355548.1">
    <property type="nucleotide sequence ID" value="NZ_AP025284.1"/>
</dbReference>
<comment type="similarity">
    <text evidence="11">Belongs to the helicase family. DinG subfamily. Type 1 sub-subfamily.</text>
</comment>
<keyword evidence="6 11" id="KW-0067">ATP-binding</keyword>
<dbReference type="GO" id="GO:0043139">
    <property type="term" value="F:5'-3' DNA helicase activity"/>
    <property type="evidence" value="ECO:0007669"/>
    <property type="project" value="UniProtKB-UniRule"/>
</dbReference>
<dbReference type="EC" id="5.6.2.3" evidence="11"/>
<dbReference type="OrthoDB" id="9805194at2"/>
<keyword evidence="1 11" id="KW-0004">4Fe-4S</keyword>
<dbReference type="InterPro" id="IPR010614">
    <property type="entry name" value="RAD3-like_helicase_DEAD"/>
</dbReference>
<dbReference type="InterPro" id="IPR014001">
    <property type="entry name" value="Helicase_ATP-bd"/>
</dbReference>
<dbReference type="Gene3D" id="3.40.50.300">
    <property type="entry name" value="P-loop containing nucleotide triphosphate hydrolases"/>
    <property type="match status" value="2"/>
</dbReference>
<evidence type="ECO:0000256" key="5">
    <source>
        <dbReference type="ARBA" id="ARBA00022806"/>
    </source>
</evidence>